<dbReference type="EMBL" id="NESQ01000022">
    <property type="protein sequence ID" value="PUU82762.1"/>
    <property type="molecule type" value="Genomic_DNA"/>
</dbReference>
<evidence type="ECO:0000313" key="1">
    <source>
        <dbReference type="EMBL" id="PUU82762.1"/>
    </source>
</evidence>
<evidence type="ECO:0000313" key="2">
    <source>
        <dbReference type="Proteomes" id="UP000244722"/>
    </source>
</evidence>
<dbReference type="Proteomes" id="UP000244722">
    <property type="component" value="Unassembled WGS sequence"/>
</dbReference>
<protein>
    <submittedName>
        <fullName evidence="1">Uncharacterized protein</fullName>
    </submittedName>
</protein>
<name>A0A2T7A4U5_TUBBO</name>
<keyword evidence="2" id="KW-1185">Reference proteome</keyword>
<dbReference type="OrthoDB" id="6105938at2759"/>
<sequence length="464" mass="54388">MSTPNGPLQEFFSQFNFHGYTYDPHTPALEEFKFLCQARQWGRRKIREHETALLLAVEREQDLRRSLAGLNMPLQEFFSQFNFYGYTYDPHTPVLEEFGFLCQAWQWGPSMIREQEMAFLIAVERERDLRGSLVGPNVFDFFRKYEFQRFTYNLDAPIQSEFQRLVKLRGWGEANLSKVAQQFNRAVVLDATEQSVLGTQEAGLLAHWLIEQECHGYRYLGGLPEIEFKKLVRVKRWKWNQVRREAGMDTRNEAWKESEEFNQLHTEFYEVVEEAFNLLLDSFCQIARFEPWQVLVGLYGPGLYGPEQGIIGLYGQELESMGKEAAKIILKSVFVNIFDFLDAFQEILRDPPTTDRWMLLQLLRPLAIELQFPNNSLLGVYSALTNRVFPLEIAEKDGTLVLLLHRIRVFWKGFRGLMKDFEEEAGYELQEAEAEGRVGIRRLLLSREWACFHSLRARQQAVPF</sequence>
<gene>
    <name evidence="1" type="ORF">B9Z19DRAFT_1074171</name>
</gene>
<proteinExistence type="predicted"/>
<dbReference type="AlphaFoldDB" id="A0A2T7A4U5"/>
<reference evidence="1 2" key="1">
    <citation type="submission" date="2017-04" db="EMBL/GenBank/DDBJ databases">
        <title>Draft genome sequence of Tuber borchii Vittad., a whitish edible truffle.</title>
        <authorList>
            <consortium name="DOE Joint Genome Institute"/>
            <person name="Murat C."/>
            <person name="Kuo A."/>
            <person name="Barry K.W."/>
            <person name="Clum A."/>
            <person name="Dockter R.B."/>
            <person name="Fauchery L."/>
            <person name="Iotti M."/>
            <person name="Kohler A."/>
            <person name="Labutti K."/>
            <person name="Lindquist E.A."/>
            <person name="Lipzen A."/>
            <person name="Ohm R.A."/>
            <person name="Wang M."/>
            <person name="Grigoriev I.V."/>
            <person name="Zambonelli A."/>
            <person name="Martin F.M."/>
        </authorList>
    </citation>
    <scope>NUCLEOTIDE SEQUENCE [LARGE SCALE GENOMIC DNA]</scope>
    <source>
        <strain evidence="1 2">Tbo3840</strain>
    </source>
</reference>
<accession>A0A2T7A4U5</accession>
<organism evidence="1 2">
    <name type="scientific">Tuber borchii</name>
    <name type="common">White truffle</name>
    <dbReference type="NCBI Taxonomy" id="42251"/>
    <lineage>
        <taxon>Eukaryota</taxon>
        <taxon>Fungi</taxon>
        <taxon>Dikarya</taxon>
        <taxon>Ascomycota</taxon>
        <taxon>Pezizomycotina</taxon>
        <taxon>Pezizomycetes</taxon>
        <taxon>Pezizales</taxon>
        <taxon>Tuberaceae</taxon>
        <taxon>Tuber</taxon>
    </lineage>
</organism>
<comment type="caution">
    <text evidence="1">The sequence shown here is derived from an EMBL/GenBank/DDBJ whole genome shotgun (WGS) entry which is preliminary data.</text>
</comment>